<evidence type="ECO:0000256" key="1">
    <source>
        <dbReference type="ARBA" id="ARBA00022679"/>
    </source>
</evidence>
<evidence type="ECO:0000256" key="3">
    <source>
        <dbReference type="ARBA" id="ARBA00023012"/>
    </source>
</evidence>
<keyword evidence="4" id="KW-0812">Transmembrane</keyword>
<dbReference type="GO" id="GO:0016020">
    <property type="term" value="C:membrane"/>
    <property type="evidence" value="ECO:0007669"/>
    <property type="project" value="InterPro"/>
</dbReference>
<keyword evidence="3" id="KW-0902">Two-component regulatory system</keyword>
<sequence>MMSRAAVRTSAAAALVSIVAVGVVVLMAAFDRESGSSPAEPVWWWTTYLLYLVVFLIADDHLPRPPRVTDDALVVALVVLGIAVLLLYPDPGWTAILLVVTAACAAFVWQPRAVVALIALQTVAVGVGVAIGVATRGLPASEIVLSVLAVGSFQFFAALLVRTARREAETRTDLAVAHAELRAASTLLEVTSRDAERLRISRDLHDVVGHKLTALTLELEVASHLVGGEGRRHVTRARTIAKDLLGDVRATVDRMRESGHVLEPKLRSLARDVPGLQVSLRLVEAGPVDGGQAQAVLLCVQEAITNTLRHSGANHLHVAVVADASGIRVETRDDGWGTAAVVPGNGLTGMRERFEALAGTLQIRSSAGAGFVAVGHLPARVPVGRST</sequence>
<dbReference type="SUPFAM" id="SSF55874">
    <property type="entry name" value="ATPase domain of HSP90 chaperone/DNA topoisomerase II/histidine kinase"/>
    <property type="match status" value="1"/>
</dbReference>
<proteinExistence type="predicted"/>
<dbReference type="Gene3D" id="1.20.5.1930">
    <property type="match status" value="1"/>
</dbReference>
<keyword evidence="1" id="KW-0808">Transferase</keyword>
<feature type="domain" description="Signal transduction histidine kinase subgroup 3 dimerisation and phosphoacceptor" evidence="5">
    <location>
        <begin position="196"/>
        <end position="258"/>
    </location>
</feature>
<reference evidence="6 7" key="1">
    <citation type="submission" date="2019-12" db="EMBL/GenBank/DDBJ databases">
        <title>WGS of CPCC 203550 I12A-02606.</title>
        <authorList>
            <person name="Jiang Z."/>
        </authorList>
    </citation>
    <scope>NUCLEOTIDE SEQUENCE [LARGE SCALE GENOMIC DNA]</scope>
    <source>
        <strain evidence="6 7">I12A-02606</strain>
    </source>
</reference>
<dbReference type="RefSeq" id="WP_163479001.1">
    <property type="nucleotide sequence ID" value="NZ_JAAGWE010000043.1"/>
</dbReference>
<dbReference type="EMBL" id="JAAGWE010000043">
    <property type="protein sequence ID" value="NEM08721.1"/>
    <property type="molecule type" value="Genomic_DNA"/>
</dbReference>
<keyword evidence="4" id="KW-0472">Membrane</keyword>
<gene>
    <name evidence="6" type="ORF">GCU54_22420</name>
</gene>
<dbReference type="PANTHER" id="PTHR24421">
    <property type="entry name" value="NITRATE/NITRITE SENSOR PROTEIN NARX-RELATED"/>
    <property type="match status" value="1"/>
</dbReference>
<feature type="transmembrane region" description="Helical" evidence="4">
    <location>
        <begin position="70"/>
        <end position="87"/>
    </location>
</feature>
<protein>
    <submittedName>
        <fullName evidence="6">Sensor histidine kinase</fullName>
    </submittedName>
</protein>
<keyword evidence="2 6" id="KW-0418">Kinase</keyword>
<dbReference type="Gene3D" id="3.30.565.10">
    <property type="entry name" value="Histidine kinase-like ATPase, C-terminal domain"/>
    <property type="match status" value="1"/>
</dbReference>
<dbReference type="GO" id="GO:0046983">
    <property type="term" value="F:protein dimerization activity"/>
    <property type="evidence" value="ECO:0007669"/>
    <property type="project" value="InterPro"/>
</dbReference>
<name>A0A6P0GP91_9ACTN</name>
<feature type="transmembrane region" description="Helical" evidence="4">
    <location>
        <begin position="93"/>
        <end position="109"/>
    </location>
</feature>
<dbReference type="InterPro" id="IPR011712">
    <property type="entry name" value="Sig_transdc_His_kin_sub3_dim/P"/>
</dbReference>
<evidence type="ECO:0000313" key="6">
    <source>
        <dbReference type="EMBL" id="NEM08721.1"/>
    </source>
</evidence>
<accession>A0A6P0GP91</accession>
<comment type="caution">
    <text evidence="6">The sequence shown here is derived from an EMBL/GenBank/DDBJ whole genome shotgun (WGS) entry which is preliminary data.</text>
</comment>
<evidence type="ECO:0000256" key="2">
    <source>
        <dbReference type="ARBA" id="ARBA00022777"/>
    </source>
</evidence>
<dbReference type="Proteomes" id="UP000471126">
    <property type="component" value="Unassembled WGS sequence"/>
</dbReference>
<keyword evidence="4" id="KW-1133">Transmembrane helix</keyword>
<dbReference type="InterPro" id="IPR036890">
    <property type="entry name" value="HATPase_C_sf"/>
</dbReference>
<evidence type="ECO:0000259" key="5">
    <source>
        <dbReference type="Pfam" id="PF07730"/>
    </source>
</evidence>
<dbReference type="Pfam" id="PF07730">
    <property type="entry name" value="HisKA_3"/>
    <property type="match status" value="1"/>
</dbReference>
<evidence type="ECO:0000256" key="4">
    <source>
        <dbReference type="SAM" id="Phobius"/>
    </source>
</evidence>
<organism evidence="6 7">
    <name type="scientific">Geodermatophilus normandii</name>
    <dbReference type="NCBI Taxonomy" id="1137989"/>
    <lineage>
        <taxon>Bacteria</taxon>
        <taxon>Bacillati</taxon>
        <taxon>Actinomycetota</taxon>
        <taxon>Actinomycetes</taxon>
        <taxon>Geodermatophilales</taxon>
        <taxon>Geodermatophilaceae</taxon>
        <taxon>Geodermatophilus</taxon>
    </lineage>
</organism>
<dbReference type="AlphaFoldDB" id="A0A6P0GP91"/>
<feature type="transmembrane region" description="Helical" evidence="4">
    <location>
        <begin position="143"/>
        <end position="161"/>
    </location>
</feature>
<evidence type="ECO:0000313" key="7">
    <source>
        <dbReference type="Proteomes" id="UP000471126"/>
    </source>
</evidence>
<feature type="transmembrane region" description="Helical" evidence="4">
    <location>
        <begin position="42"/>
        <end position="58"/>
    </location>
</feature>
<feature type="transmembrane region" description="Helical" evidence="4">
    <location>
        <begin position="12"/>
        <end position="30"/>
    </location>
</feature>
<dbReference type="GO" id="GO:0000155">
    <property type="term" value="F:phosphorelay sensor kinase activity"/>
    <property type="evidence" value="ECO:0007669"/>
    <property type="project" value="InterPro"/>
</dbReference>
<dbReference type="InterPro" id="IPR050482">
    <property type="entry name" value="Sensor_HK_TwoCompSys"/>
</dbReference>
<dbReference type="CDD" id="cd16917">
    <property type="entry name" value="HATPase_UhpB-NarQ-NarX-like"/>
    <property type="match status" value="1"/>
</dbReference>
<feature type="transmembrane region" description="Helical" evidence="4">
    <location>
        <begin position="116"/>
        <end position="137"/>
    </location>
</feature>
<dbReference type="PANTHER" id="PTHR24421:SF59">
    <property type="entry name" value="OXYGEN SENSOR HISTIDINE KINASE NREB"/>
    <property type="match status" value="1"/>
</dbReference>